<dbReference type="Pfam" id="PF16353">
    <property type="entry name" value="LacZ_4"/>
    <property type="match status" value="1"/>
</dbReference>
<dbReference type="InterPro" id="IPR014718">
    <property type="entry name" value="GH-type_carb-bd"/>
</dbReference>
<evidence type="ECO:0000256" key="4">
    <source>
        <dbReference type="ARBA" id="ARBA00013303"/>
    </source>
</evidence>
<dbReference type="InterPro" id="IPR008979">
    <property type="entry name" value="Galactose-bd-like_sf"/>
</dbReference>
<evidence type="ECO:0000256" key="2">
    <source>
        <dbReference type="ARBA" id="ARBA00007401"/>
    </source>
</evidence>
<dbReference type="RefSeq" id="WP_066730702.1">
    <property type="nucleotide sequence ID" value="NZ_JAJCIQ010000004.1"/>
</dbReference>
<comment type="catalytic activity">
    <reaction evidence="1 8">
        <text>Hydrolysis of terminal non-reducing beta-D-galactose residues in beta-D-galactosides.</text>
        <dbReference type="EC" id="3.2.1.23"/>
    </reaction>
</comment>
<evidence type="ECO:0000256" key="5">
    <source>
        <dbReference type="ARBA" id="ARBA00022801"/>
    </source>
</evidence>
<dbReference type="Pfam" id="PF00703">
    <property type="entry name" value="Glyco_hydro_2"/>
    <property type="match status" value="1"/>
</dbReference>
<evidence type="ECO:0000259" key="9">
    <source>
        <dbReference type="SMART" id="SM01038"/>
    </source>
</evidence>
<dbReference type="InterPro" id="IPR006104">
    <property type="entry name" value="Glyco_hydro_2_N"/>
</dbReference>
<dbReference type="SUPFAM" id="SSF49303">
    <property type="entry name" value="beta-Galactosidase/glucuronidase domain"/>
    <property type="match status" value="2"/>
</dbReference>
<dbReference type="Pfam" id="PF02929">
    <property type="entry name" value="Bgal_small_N"/>
    <property type="match status" value="1"/>
</dbReference>
<dbReference type="InterPro" id="IPR050347">
    <property type="entry name" value="Bact_Beta-galactosidase"/>
</dbReference>
<gene>
    <name evidence="10" type="ORF">LIZ65_17900</name>
</gene>
<dbReference type="InterPro" id="IPR023230">
    <property type="entry name" value="Glyco_hydro_2_CS"/>
</dbReference>
<dbReference type="SMART" id="SM01038">
    <property type="entry name" value="Bgal_small_N"/>
    <property type="match status" value="1"/>
</dbReference>
<organism evidence="10 11">
    <name type="scientific">Bariatricus massiliensis</name>
    <dbReference type="NCBI Taxonomy" id="1745713"/>
    <lineage>
        <taxon>Bacteria</taxon>
        <taxon>Bacillati</taxon>
        <taxon>Bacillota</taxon>
        <taxon>Clostridia</taxon>
        <taxon>Lachnospirales</taxon>
        <taxon>Lachnospiraceae</taxon>
        <taxon>Bariatricus</taxon>
    </lineage>
</organism>
<dbReference type="EC" id="3.2.1.23" evidence="3 8"/>
<dbReference type="PANTHER" id="PTHR46323">
    <property type="entry name" value="BETA-GALACTOSIDASE"/>
    <property type="match status" value="1"/>
</dbReference>
<evidence type="ECO:0000256" key="6">
    <source>
        <dbReference type="ARBA" id="ARBA00023295"/>
    </source>
</evidence>
<dbReference type="SUPFAM" id="SSF51445">
    <property type="entry name" value="(Trans)glycosidases"/>
    <property type="match status" value="1"/>
</dbReference>
<dbReference type="Proteomes" id="UP001299546">
    <property type="component" value="Unassembled WGS sequence"/>
</dbReference>
<sequence>MDIKKKLWNLENPEFFAENRLRPVSDHRWYESVDEALADKGMSLSKSLDGTWKFVYVPNPEAAPAGFEREDYSCTGWEEIPVPAQMELCGNGYPQYTDTDYPWDGNEALEPHKIPKEKNPTGCYVRYFSIPRHMEGKRLQLHFEGVETAFHCWLNGEYVGYSEDSYTPAVFDITEYVKAGRNKLAVEVYRFSSGSWLEDQDFWRMGGIIRSVKVTALPEVHIRDIDAVVDVEASYTKGILNAKIMLDGAGANQSSLGWSLYNPKGKEILSGFCERVETDSVNTNQFALSCEVPHAELWSAEEPNLYRLLLSVLDKNGGVVEAVTQGIGFRKVEIKDAVLYINGKRLILNGVNRHEFSARKGRAIGNEEMEWDICFLKKYNFNAVRTSHYPNQRYWYELCDRYGIYVMDEANLETHGTWHVKNFEHTLPGDYPEWREACLSRAEAMLERDKNHPCIFSWSVGNESWSGQNLYDMSEYFRGRDASRPVHYENVCHDRRWAGTTDFESHMYASPEAAETYLKHNPEKPYILCEYSHAMGNSCGNLHEYVELLDKYPQYCGGFIWDYIDQSLFKKDVFGEEYLAYGGDFGDRPTNYNFCTDGLVYGDRGISPKVQEVKYLYQPYRLYPEEQGVRVESRMLFSTGNYLRLNWSLEREGETIRSGSMPFELAPGKEAFFACDLACPAEPGEYVRTAALVLAEQNEYGEANWELCFGQDIVMSEVKGQGVRNTGAEFEQSNCIIDGDSNFSIVCDENKVQFQKLTGRLSSYKIGGRELVYDIKNTLLPNFWRAPTDNDEGNHMAERCAMWKTASLYPQLLETSQKTVEGGACISAAYSLGDGAVCELDYQVNGSGVMQVEERFTGKEGLPDMPCFGMAWKLPREFSHVRWYGLGPEETYQDRMCGGRMGVYETTAEAGLPGYVVPQECGNHTAVRWLEITDEQGVGIRIESEKPFEFSVLPYTCHELEQARHLYELPRPYASVLRLNAEQTGVGGDNSWGAWAHDAYIVRGSEDKTFRFQIVPIDRK</sequence>
<proteinExistence type="inferred from homology"/>
<dbReference type="EMBL" id="JAJCIS010000019">
    <property type="protein sequence ID" value="MCB7389161.1"/>
    <property type="molecule type" value="Genomic_DNA"/>
</dbReference>
<dbReference type="InterPro" id="IPR011013">
    <property type="entry name" value="Gal_mutarotase_sf_dom"/>
</dbReference>
<dbReference type="InterPro" id="IPR017853">
    <property type="entry name" value="GH"/>
</dbReference>
<dbReference type="Gene3D" id="3.20.20.80">
    <property type="entry name" value="Glycosidases"/>
    <property type="match status" value="1"/>
</dbReference>
<dbReference type="Gene3D" id="2.60.40.10">
    <property type="entry name" value="Immunoglobulins"/>
    <property type="match status" value="2"/>
</dbReference>
<evidence type="ECO:0000256" key="7">
    <source>
        <dbReference type="ARBA" id="ARBA00032230"/>
    </source>
</evidence>
<dbReference type="PROSITE" id="PS00719">
    <property type="entry name" value="GLYCOSYL_HYDROL_F2_1"/>
    <property type="match status" value="1"/>
</dbReference>
<dbReference type="InterPro" id="IPR006102">
    <property type="entry name" value="Ig-like_GH2"/>
</dbReference>
<dbReference type="InterPro" id="IPR006103">
    <property type="entry name" value="Glyco_hydro_2_cat"/>
</dbReference>
<dbReference type="InterPro" id="IPR013783">
    <property type="entry name" value="Ig-like_fold"/>
</dbReference>
<evidence type="ECO:0000256" key="3">
    <source>
        <dbReference type="ARBA" id="ARBA00012756"/>
    </source>
</evidence>
<dbReference type="InterPro" id="IPR004199">
    <property type="entry name" value="B-gal_small/dom_5"/>
</dbReference>
<dbReference type="Gene3D" id="2.60.120.260">
    <property type="entry name" value="Galactose-binding domain-like"/>
    <property type="match status" value="1"/>
</dbReference>
<reference evidence="10 11" key="1">
    <citation type="submission" date="2021-10" db="EMBL/GenBank/DDBJ databases">
        <title>Collection of gut derived symbiotic bacterial strains cultured from healthy donors.</title>
        <authorList>
            <person name="Lin H."/>
            <person name="Littmann E."/>
            <person name="Kohout C."/>
            <person name="Pamer E.G."/>
        </authorList>
    </citation>
    <scope>NUCLEOTIDE SEQUENCE [LARGE SCALE GENOMIC DNA]</scope>
    <source>
        <strain evidence="10 11">DFI.1.165</strain>
    </source>
</reference>
<keyword evidence="11" id="KW-1185">Reference proteome</keyword>
<evidence type="ECO:0000256" key="1">
    <source>
        <dbReference type="ARBA" id="ARBA00001412"/>
    </source>
</evidence>
<evidence type="ECO:0000313" key="10">
    <source>
        <dbReference type="EMBL" id="MCB7389161.1"/>
    </source>
</evidence>
<comment type="similarity">
    <text evidence="2 8">Belongs to the glycosyl hydrolase 2 family.</text>
</comment>
<dbReference type="PROSITE" id="PS00608">
    <property type="entry name" value="GLYCOSYL_HYDROL_F2_2"/>
    <property type="match status" value="1"/>
</dbReference>
<protein>
    <recommendedName>
        <fullName evidence="4 8">Beta-galactosidase</fullName>
        <ecNumber evidence="3 8">3.2.1.23</ecNumber>
    </recommendedName>
    <alternativeName>
        <fullName evidence="7 8">Lactase</fullName>
    </alternativeName>
</protein>
<dbReference type="SUPFAM" id="SSF49785">
    <property type="entry name" value="Galactose-binding domain-like"/>
    <property type="match status" value="1"/>
</dbReference>
<dbReference type="SUPFAM" id="SSF74650">
    <property type="entry name" value="Galactose mutarotase-like"/>
    <property type="match status" value="1"/>
</dbReference>
<dbReference type="InterPro" id="IPR036156">
    <property type="entry name" value="Beta-gal/glucu_dom_sf"/>
</dbReference>
<accession>A0ABS8DL31</accession>
<keyword evidence="5 8" id="KW-0378">Hydrolase</keyword>
<dbReference type="PRINTS" id="PR00132">
    <property type="entry name" value="GLHYDRLASE2"/>
</dbReference>
<dbReference type="PANTHER" id="PTHR46323:SF2">
    <property type="entry name" value="BETA-GALACTOSIDASE"/>
    <property type="match status" value="1"/>
</dbReference>
<dbReference type="InterPro" id="IPR032312">
    <property type="entry name" value="LacZ_4"/>
</dbReference>
<feature type="domain" description="Beta galactosidase small chain/" evidence="9">
    <location>
        <begin position="744"/>
        <end position="1015"/>
    </location>
</feature>
<dbReference type="GO" id="GO:0016787">
    <property type="term" value="F:hydrolase activity"/>
    <property type="evidence" value="ECO:0007669"/>
    <property type="project" value="UniProtKB-KW"/>
</dbReference>
<dbReference type="Pfam" id="PF02837">
    <property type="entry name" value="Glyco_hydro_2_N"/>
    <property type="match status" value="1"/>
</dbReference>
<evidence type="ECO:0000313" key="11">
    <source>
        <dbReference type="Proteomes" id="UP001299546"/>
    </source>
</evidence>
<keyword evidence="6 8" id="KW-0326">Glycosidase</keyword>
<dbReference type="Pfam" id="PF02836">
    <property type="entry name" value="Glyco_hydro_2_C"/>
    <property type="match status" value="1"/>
</dbReference>
<evidence type="ECO:0000256" key="8">
    <source>
        <dbReference type="RuleBase" id="RU361154"/>
    </source>
</evidence>
<dbReference type="InterPro" id="IPR023232">
    <property type="entry name" value="Glyco_hydro_2_AS"/>
</dbReference>
<dbReference type="Gene3D" id="2.70.98.10">
    <property type="match status" value="1"/>
</dbReference>
<comment type="caution">
    <text evidence="10">The sequence shown here is derived from an EMBL/GenBank/DDBJ whole genome shotgun (WGS) entry which is preliminary data.</text>
</comment>
<name>A0ABS8DL31_9FIRM</name>
<dbReference type="InterPro" id="IPR006101">
    <property type="entry name" value="Glyco_hydro_2"/>
</dbReference>